<evidence type="ECO:0000313" key="2">
    <source>
        <dbReference type="Proteomes" id="UP000663868"/>
    </source>
</evidence>
<dbReference type="EMBL" id="CAJOBB010025414">
    <property type="protein sequence ID" value="CAF4408362.1"/>
    <property type="molecule type" value="Genomic_DNA"/>
</dbReference>
<accession>A0A820PLQ4</accession>
<sequence length="76" mass="9166">KILGVYIKNLYPNFHFQFQQLLDASYNIWHRLSNEDKISLATFLEDINRENHHVSLNSFIFTLENVRNFITVSFYQ</sequence>
<feature type="non-terminal residue" evidence="1">
    <location>
        <position position="1"/>
    </location>
</feature>
<name>A0A820PLQ4_9BILA</name>
<evidence type="ECO:0000313" key="1">
    <source>
        <dbReference type="EMBL" id="CAF4408362.1"/>
    </source>
</evidence>
<dbReference type="Proteomes" id="UP000663868">
    <property type="component" value="Unassembled WGS sequence"/>
</dbReference>
<organism evidence="1 2">
    <name type="scientific">Adineta steineri</name>
    <dbReference type="NCBI Taxonomy" id="433720"/>
    <lineage>
        <taxon>Eukaryota</taxon>
        <taxon>Metazoa</taxon>
        <taxon>Spiralia</taxon>
        <taxon>Gnathifera</taxon>
        <taxon>Rotifera</taxon>
        <taxon>Eurotatoria</taxon>
        <taxon>Bdelloidea</taxon>
        <taxon>Adinetida</taxon>
        <taxon>Adinetidae</taxon>
        <taxon>Adineta</taxon>
    </lineage>
</organism>
<protein>
    <submittedName>
        <fullName evidence="1">Uncharacterized protein</fullName>
    </submittedName>
</protein>
<gene>
    <name evidence="1" type="ORF">KXQ929_LOCUS51436</name>
</gene>
<proteinExistence type="predicted"/>
<comment type="caution">
    <text evidence="1">The sequence shown here is derived from an EMBL/GenBank/DDBJ whole genome shotgun (WGS) entry which is preliminary data.</text>
</comment>
<dbReference type="AlphaFoldDB" id="A0A820PLQ4"/>
<reference evidence="1" key="1">
    <citation type="submission" date="2021-02" db="EMBL/GenBank/DDBJ databases">
        <authorList>
            <person name="Nowell W R."/>
        </authorList>
    </citation>
    <scope>NUCLEOTIDE SEQUENCE</scope>
</reference>